<reference evidence="2 3" key="1">
    <citation type="submission" date="2020-11" db="EMBL/GenBank/DDBJ databases">
        <title>Pseudonocardia abyssalis sp. nov. and Pseudonocardia oceani sp. nov., description and phylogenomic analysis of two novel actinomycetes isolated from the deep Southern Ocean.</title>
        <authorList>
            <person name="Parra J."/>
        </authorList>
    </citation>
    <scope>NUCLEOTIDE SEQUENCE [LARGE SCALE GENOMIC DNA]</scope>
    <source>
        <strain evidence="3">KRD185</strain>
    </source>
</reference>
<dbReference type="InterPro" id="IPR021005">
    <property type="entry name" value="Znf_CGNR"/>
</dbReference>
<evidence type="ECO:0000313" key="2">
    <source>
        <dbReference type="EMBL" id="MBW0128620.1"/>
    </source>
</evidence>
<evidence type="ECO:0000313" key="3">
    <source>
        <dbReference type="Proteomes" id="UP000694300"/>
    </source>
</evidence>
<accession>A0ABS6U8Q0</accession>
<gene>
    <name evidence="2" type="ORF">I4I82_13120</name>
</gene>
<dbReference type="Pfam" id="PF11706">
    <property type="entry name" value="zf-CGNR"/>
    <property type="match status" value="1"/>
</dbReference>
<evidence type="ECO:0000259" key="1">
    <source>
        <dbReference type="Pfam" id="PF11706"/>
    </source>
</evidence>
<comment type="caution">
    <text evidence="2">The sequence shown here is derived from an EMBL/GenBank/DDBJ whole genome shotgun (WGS) entry which is preliminary data.</text>
</comment>
<name>A0ABS6U8Q0_9PSEU</name>
<protein>
    <submittedName>
        <fullName evidence="2">CGNR zinc finger domain-containing protein</fullName>
    </submittedName>
</protein>
<dbReference type="EMBL" id="JADQDF010000001">
    <property type="protein sequence ID" value="MBW0128620.1"/>
    <property type="molecule type" value="Genomic_DNA"/>
</dbReference>
<organism evidence="2 3">
    <name type="scientific">Pseudonocardia oceani</name>
    <dbReference type="NCBI Taxonomy" id="2792013"/>
    <lineage>
        <taxon>Bacteria</taxon>
        <taxon>Bacillati</taxon>
        <taxon>Actinomycetota</taxon>
        <taxon>Actinomycetes</taxon>
        <taxon>Pseudonocardiales</taxon>
        <taxon>Pseudonocardiaceae</taxon>
        <taxon>Pseudonocardia</taxon>
    </lineage>
</organism>
<keyword evidence="3" id="KW-1185">Reference proteome</keyword>
<dbReference type="Proteomes" id="UP000694300">
    <property type="component" value="Unassembled WGS sequence"/>
</dbReference>
<feature type="domain" description="Zinc finger CGNR" evidence="1">
    <location>
        <begin position="19"/>
        <end position="56"/>
    </location>
</feature>
<proteinExistence type="predicted"/>
<sequence>MRVGRPRATGRASRSAATPVRRAAFFDRSRNGSGGVWCSMAVCGSDTKNRAFAERRRARSRAG</sequence>